<dbReference type="SUPFAM" id="SSF48371">
    <property type="entry name" value="ARM repeat"/>
    <property type="match status" value="2"/>
</dbReference>
<evidence type="ECO:0000256" key="1">
    <source>
        <dbReference type="SAM" id="Phobius"/>
    </source>
</evidence>
<reference evidence="3" key="1">
    <citation type="journal article" date="2019" name="Int. J. Syst. Evol. Microbiol.">
        <title>The Global Catalogue of Microorganisms (GCM) 10K type strain sequencing project: providing services to taxonomists for standard genome sequencing and annotation.</title>
        <authorList>
            <consortium name="The Broad Institute Genomics Platform"/>
            <consortium name="The Broad Institute Genome Sequencing Center for Infectious Disease"/>
            <person name="Wu L."/>
            <person name="Ma J."/>
        </authorList>
    </citation>
    <scope>NUCLEOTIDE SEQUENCE [LARGE SCALE GENOMIC DNA]</scope>
    <source>
        <strain evidence="3">JCM 16904</strain>
    </source>
</reference>
<dbReference type="RefSeq" id="WP_344879262.1">
    <property type="nucleotide sequence ID" value="NZ_BAAAZP010000074.1"/>
</dbReference>
<dbReference type="InterPro" id="IPR027417">
    <property type="entry name" value="P-loop_NTPase"/>
</dbReference>
<accession>A0ABP7BUZ6</accession>
<sequence length="1247" mass="134220">MPPEWLDVGDKVASVVGAVAGVTALLVQVLTVTRRPAGGDGDDGRSRPWAGRLSLAAFVTAVLVALASAGLAVAYREAGLRPVAAAVLVAVTGAIHLAVRRREPVALGSALRRLLAAQRLEAERHHYHLTGTHLPRVTTLYVQQRAETGLGSGGRMAQVTGALSPLEIVARHTHAVVVAEPGAGKSMLTAHLAAVSCDWWQTARRGPRKRSPFGAAVALRLPASRLVGSDLPAALAGYWSGHGEQATPEMFTAPPLDGARWLILVDGMDEIADPGDRSHVLTMLATAMEQRSDVFRFLVTSRPLPSGELSELVRAGAAELRLRLFDGADLERFAQRWFEARPPAGPEGDPSKAAGAFVAGIRRSGVAALPRVPLLVTMAALLYEQNPATGLPTDRTQLYEEFVALLRSARRWEEKGGEWEWTAHESRLLDHLAATRVHAPERHLLQAAVEWTSALGPTPMTRSALTGTVVNRLLATSLLVADGRDVAFVHQSIAEYLAAGLEPFDEDAWRQAMDDPSAREFALFVLGRTGPPAAELLPRLLDGTDAGLAAAGRVIADGAGVPEEQIDRVVTGLLTRIRADRYGDQCLHVLTELAAFRSEVLRALTETCQDADVPAWTRGMLADALMEVDREVGHALLTLIAMDYTLRSHPVRRWCADRLLAHGDDESSDSGLREIVERDEDVTSSAWSSDLLPPLPEVPEPALTALADDPRQDVRRRLQAATALLEQAAPGAVPTLVELATARGGDVRVRFEAARVLAQSARPSVLTGLRALAADPKVRPTLRYEAAALLADHGDQEGLGVLRDLTGTATPPSARFRAVRTLLERGDLTGLKALRLLTTDERTSLPIRLAAGRLLLDHEDEPTRDALRRMLEGGARLPTRYGAALALGDPAALRELAEDPRVGPYARHGVGLALLRAGDPLGKDVLRALATRSPHTGARLKAARTLSRYDRAEGVAALRAVLDETGTHGRDRHRAALALLELDEKVDLAHLAAQTPDAALRVTIGDTMQVHGDPAGLAVLREVVSDARVKDHVRHQAAVSLTAYGAPGVAVLREVAESVGNEIRGELVALSRAKGENDPAWFVVRVPRHKLILWRPGDLDMVEVLDGIPGVESLAVLERLSRDRGAADRRIRLLCVATMATTHVRAAVPGVAEALVRVAEDARADPLVRCYAARCLFSEGRAATALAVLGSLRGRGTRNPIARRVADRLITAHEGRRPGPMPITWRLLVRMWYFVNADDFEMEPKTA</sequence>
<proteinExistence type="predicted"/>
<evidence type="ECO:0008006" key="4">
    <source>
        <dbReference type="Google" id="ProtNLM"/>
    </source>
</evidence>
<dbReference type="InterPro" id="IPR016024">
    <property type="entry name" value="ARM-type_fold"/>
</dbReference>
<dbReference type="InterPro" id="IPR011989">
    <property type="entry name" value="ARM-like"/>
</dbReference>
<organism evidence="2 3">
    <name type="scientific">Nonomuraea antimicrobica</name>
    <dbReference type="NCBI Taxonomy" id="561173"/>
    <lineage>
        <taxon>Bacteria</taxon>
        <taxon>Bacillati</taxon>
        <taxon>Actinomycetota</taxon>
        <taxon>Actinomycetes</taxon>
        <taxon>Streptosporangiales</taxon>
        <taxon>Streptosporangiaceae</taxon>
        <taxon>Nonomuraea</taxon>
    </lineage>
</organism>
<protein>
    <recommendedName>
        <fullName evidence="4">NACHT domain-containing protein</fullName>
    </recommendedName>
</protein>
<feature type="transmembrane region" description="Helical" evidence="1">
    <location>
        <begin position="53"/>
        <end position="74"/>
    </location>
</feature>
<dbReference type="Gene3D" id="1.25.10.10">
    <property type="entry name" value="Leucine-rich Repeat Variant"/>
    <property type="match status" value="1"/>
</dbReference>
<name>A0ABP7BUZ6_9ACTN</name>
<dbReference type="Pfam" id="PF13646">
    <property type="entry name" value="HEAT_2"/>
    <property type="match status" value="1"/>
</dbReference>
<gene>
    <name evidence="2" type="ORF">GCM10022224_038450</name>
</gene>
<feature type="transmembrane region" description="Helical" evidence="1">
    <location>
        <begin position="12"/>
        <end position="32"/>
    </location>
</feature>
<dbReference type="SMART" id="SM00567">
    <property type="entry name" value="EZ_HEAT"/>
    <property type="match status" value="7"/>
</dbReference>
<keyword evidence="1" id="KW-0812">Transmembrane</keyword>
<comment type="caution">
    <text evidence="2">The sequence shown here is derived from an EMBL/GenBank/DDBJ whole genome shotgun (WGS) entry which is preliminary data.</text>
</comment>
<keyword evidence="1" id="KW-1133">Transmembrane helix</keyword>
<keyword evidence="3" id="KW-1185">Reference proteome</keyword>
<dbReference type="EMBL" id="BAAAZP010000074">
    <property type="protein sequence ID" value="GAA3670541.1"/>
    <property type="molecule type" value="Genomic_DNA"/>
</dbReference>
<dbReference type="Proteomes" id="UP001500902">
    <property type="component" value="Unassembled WGS sequence"/>
</dbReference>
<dbReference type="SUPFAM" id="SSF52540">
    <property type="entry name" value="P-loop containing nucleoside triphosphate hydrolases"/>
    <property type="match status" value="1"/>
</dbReference>
<dbReference type="Gene3D" id="3.40.50.300">
    <property type="entry name" value="P-loop containing nucleotide triphosphate hydrolases"/>
    <property type="match status" value="1"/>
</dbReference>
<evidence type="ECO:0000313" key="2">
    <source>
        <dbReference type="EMBL" id="GAA3670541.1"/>
    </source>
</evidence>
<keyword evidence="1" id="KW-0472">Membrane</keyword>
<dbReference type="InterPro" id="IPR004155">
    <property type="entry name" value="PBS_lyase_HEAT"/>
</dbReference>
<evidence type="ECO:0000313" key="3">
    <source>
        <dbReference type="Proteomes" id="UP001500902"/>
    </source>
</evidence>